<gene>
    <name evidence="2" type="ORF">J2Y00_003958</name>
</gene>
<protein>
    <submittedName>
        <fullName evidence="2">GNAT superfamily N-acetyltransferase</fullName>
    </submittedName>
</protein>
<evidence type="ECO:0000313" key="2">
    <source>
        <dbReference type="EMBL" id="MDR6220341.1"/>
    </source>
</evidence>
<reference evidence="2" key="1">
    <citation type="submission" date="2023-07" db="EMBL/GenBank/DDBJ databases">
        <title>Sorghum-associated microbial communities from plants grown in Nebraska, USA.</title>
        <authorList>
            <person name="Schachtman D."/>
        </authorList>
    </citation>
    <scope>NUCLEOTIDE SEQUENCE</scope>
    <source>
        <strain evidence="2">BE330</strain>
    </source>
</reference>
<dbReference type="Pfam" id="PF13508">
    <property type="entry name" value="Acetyltransf_7"/>
    <property type="match status" value="1"/>
</dbReference>
<accession>A0AAE4BQ24</accession>
<dbReference type="Gene3D" id="3.40.630.30">
    <property type="match status" value="1"/>
</dbReference>
<sequence length="136" mass="15293">MLRLHATPTPDTDALLTRAMSPDPARIQAALHRYRTDPDWQIHTWEVAGQAVCAAGFTVQGSHGAVRHIGTHPDHTGQGHARALLHALMDALDLHTLTADTDEDAADFYRRSGFSVHEIPSPWDRRRYHCTLMRER</sequence>
<evidence type="ECO:0000259" key="1">
    <source>
        <dbReference type="PROSITE" id="PS51186"/>
    </source>
</evidence>
<dbReference type="InterPro" id="IPR016181">
    <property type="entry name" value="Acyl_CoA_acyltransferase"/>
</dbReference>
<dbReference type="InterPro" id="IPR000182">
    <property type="entry name" value="GNAT_dom"/>
</dbReference>
<dbReference type="GO" id="GO:0016747">
    <property type="term" value="F:acyltransferase activity, transferring groups other than amino-acyl groups"/>
    <property type="evidence" value="ECO:0007669"/>
    <property type="project" value="InterPro"/>
</dbReference>
<dbReference type="CDD" id="cd04301">
    <property type="entry name" value="NAT_SF"/>
    <property type="match status" value="1"/>
</dbReference>
<organism evidence="2 3">
    <name type="scientific">Deinococcus soli</name>
    <name type="common">ex Cha et al. 2016</name>
    <dbReference type="NCBI Taxonomy" id="1309411"/>
    <lineage>
        <taxon>Bacteria</taxon>
        <taxon>Thermotogati</taxon>
        <taxon>Deinococcota</taxon>
        <taxon>Deinococci</taxon>
        <taxon>Deinococcales</taxon>
        <taxon>Deinococcaceae</taxon>
        <taxon>Deinococcus</taxon>
    </lineage>
</organism>
<comment type="caution">
    <text evidence="2">The sequence shown here is derived from an EMBL/GenBank/DDBJ whole genome shotgun (WGS) entry which is preliminary data.</text>
</comment>
<dbReference type="EMBL" id="JAVDQK010000012">
    <property type="protein sequence ID" value="MDR6220341.1"/>
    <property type="molecule type" value="Genomic_DNA"/>
</dbReference>
<dbReference type="RefSeq" id="WP_309856639.1">
    <property type="nucleotide sequence ID" value="NZ_JAVDQJ010000010.1"/>
</dbReference>
<dbReference type="SUPFAM" id="SSF55729">
    <property type="entry name" value="Acyl-CoA N-acyltransferases (Nat)"/>
    <property type="match status" value="1"/>
</dbReference>
<dbReference type="Proteomes" id="UP001185331">
    <property type="component" value="Unassembled WGS sequence"/>
</dbReference>
<proteinExistence type="predicted"/>
<feature type="domain" description="N-acetyltransferase" evidence="1">
    <location>
        <begin position="2"/>
        <end position="136"/>
    </location>
</feature>
<evidence type="ECO:0000313" key="3">
    <source>
        <dbReference type="Proteomes" id="UP001185331"/>
    </source>
</evidence>
<name>A0AAE4BQ24_9DEIO</name>
<dbReference type="PROSITE" id="PS51186">
    <property type="entry name" value="GNAT"/>
    <property type="match status" value="1"/>
</dbReference>
<dbReference type="AlphaFoldDB" id="A0AAE4BQ24"/>